<dbReference type="GO" id="GO:0012505">
    <property type="term" value="C:endomembrane system"/>
    <property type="evidence" value="ECO:0007669"/>
    <property type="project" value="UniProtKB-SubCell"/>
</dbReference>
<keyword evidence="3" id="KW-0460">Magnesium</keyword>
<gene>
    <name evidence="5" type="ORF">PCANC_21885</name>
    <name evidence="6" type="ORF">PCASD_04242</name>
</gene>
<dbReference type="PANTHER" id="PTHR24093:SF369">
    <property type="entry name" value="CALCIUM-TRANSPORTING ATPASE"/>
    <property type="match status" value="1"/>
</dbReference>
<dbReference type="AlphaFoldDB" id="A0A2N5VES9"/>
<dbReference type="EMBL" id="PGCI01000023">
    <property type="protein sequence ID" value="PLW48504.1"/>
    <property type="molecule type" value="Genomic_DNA"/>
</dbReference>
<keyword evidence="2" id="KW-0479">Metal-binding</keyword>
<dbReference type="Pfam" id="PF00689">
    <property type="entry name" value="Cation_ATPase_C"/>
    <property type="match status" value="1"/>
</dbReference>
<name>A0A2N5VES9_9BASI</name>
<dbReference type="GO" id="GO:0046872">
    <property type="term" value="F:metal ion binding"/>
    <property type="evidence" value="ECO:0007669"/>
    <property type="project" value="UniProtKB-KW"/>
</dbReference>
<evidence type="ECO:0000313" key="8">
    <source>
        <dbReference type="Proteomes" id="UP000235392"/>
    </source>
</evidence>
<dbReference type="Gene3D" id="1.20.1110.10">
    <property type="entry name" value="Calcium-transporting ATPase, transmembrane domain"/>
    <property type="match status" value="1"/>
</dbReference>
<feature type="domain" description="Cation-transporting P-type ATPase C-terminal" evidence="4">
    <location>
        <begin position="29"/>
        <end position="116"/>
    </location>
</feature>
<dbReference type="PANTHER" id="PTHR24093">
    <property type="entry name" value="CATION TRANSPORTING ATPASE"/>
    <property type="match status" value="1"/>
</dbReference>
<keyword evidence="7" id="KW-1185">Reference proteome</keyword>
<proteinExistence type="predicted"/>
<sequence>MPDAALVLDLTPHATKPCASIFYKHQTLIVSNAFVFCQIFNQFNALVLDHSFNFFQGILMNYYFKAIFMIMRGGQTSIVEVGGAAFQVTSTGWRDWLSSMIIGVVLLPLKAMIKLVSTVPIGRLLLYRWGWLRDPSKLEVKVVNLGKQHQDAGRPEPENELNKWNPAIERVRDDLFPLSQMAPSEGPKQ</sequence>
<dbReference type="InterPro" id="IPR023298">
    <property type="entry name" value="ATPase_P-typ_TM_dom_sf"/>
</dbReference>
<accession>A0A2N5VES9</accession>
<comment type="caution">
    <text evidence="6">The sequence shown here is derived from an EMBL/GenBank/DDBJ whole genome shotgun (WGS) entry which is preliminary data.</text>
</comment>
<dbReference type="OrthoDB" id="3352408at2759"/>
<dbReference type="InterPro" id="IPR006068">
    <property type="entry name" value="ATPase_P-typ_cation-transptr_C"/>
</dbReference>
<evidence type="ECO:0000313" key="7">
    <source>
        <dbReference type="Proteomes" id="UP000235388"/>
    </source>
</evidence>
<dbReference type="Proteomes" id="UP000235388">
    <property type="component" value="Unassembled WGS sequence"/>
</dbReference>
<dbReference type="SUPFAM" id="SSF81665">
    <property type="entry name" value="Calcium ATPase, transmembrane domain M"/>
    <property type="match status" value="1"/>
</dbReference>
<dbReference type="Proteomes" id="UP000235392">
    <property type="component" value="Unassembled WGS sequence"/>
</dbReference>
<dbReference type="STRING" id="200324.A0A2N5VES9"/>
<reference evidence="7 8" key="1">
    <citation type="submission" date="2017-11" db="EMBL/GenBank/DDBJ databases">
        <title>De novo assembly and phasing of dikaryotic genomes from two isolates of Puccinia coronata f. sp. avenae, the causal agent of oat crown rust.</title>
        <authorList>
            <person name="Miller M.E."/>
            <person name="Zhang Y."/>
            <person name="Omidvar V."/>
            <person name="Sperschneider J."/>
            <person name="Schwessinger B."/>
            <person name="Raley C."/>
            <person name="Palmer J.M."/>
            <person name="Garnica D."/>
            <person name="Upadhyaya N."/>
            <person name="Rathjen J."/>
            <person name="Taylor J.M."/>
            <person name="Park R.F."/>
            <person name="Dodds P.N."/>
            <person name="Hirsch C.D."/>
            <person name="Kianian S.F."/>
            <person name="Figueroa M."/>
        </authorList>
    </citation>
    <scope>NUCLEOTIDE SEQUENCE [LARGE SCALE GENOMIC DNA]</scope>
    <source>
        <strain evidence="5">12NC29</strain>
        <strain evidence="6">12SD80</strain>
    </source>
</reference>
<dbReference type="GO" id="GO:0006874">
    <property type="term" value="P:intracellular calcium ion homeostasis"/>
    <property type="evidence" value="ECO:0007669"/>
    <property type="project" value="TreeGrafter"/>
</dbReference>
<evidence type="ECO:0000313" key="6">
    <source>
        <dbReference type="EMBL" id="PLW48504.1"/>
    </source>
</evidence>
<evidence type="ECO:0000256" key="3">
    <source>
        <dbReference type="ARBA" id="ARBA00022842"/>
    </source>
</evidence>
<protein>
    <recommendedName>
        <fullName evidence="4">Cation-transporting P-type ATPase C-terminal domain-containing protein</fullName>
    </recommendedName>
</protein>
<dbReference type="GO" id="GO:0005886">
    <property type="term" value="C:plasma membrane"/>
    <property type="evidence" value="ECO:0007669"/>
    <property type="project" value="TreeGrafter"/>
</dbReference>
<organism evidence="6 8">
    <name type="scientific">Puccinia coronata f. sp. avenae</name>
    <dbReference type="NCBI Taxonomy" id="200324"/>
    <lineage>
        <taxon>Eukaryota</taxon>
        <taxon>Fungi</taxon>
        <taxon>Dikarya</taxon>
        <taxon>Basidiomycota</taxon>
        <taxon>Pucciniomycotina</taxon>
        <taxon>Pucciniomycetes</taxon>
        <taxon>Pucciniales</taxon>
        <taxon>Pucciniaceae</taxon>
        <taxon>Puccinia</taxon>
    </lineage>
</organism>
<comment type="subcellular location">
    <subcellularLocation>
        <location evidence="1">Endomembrane system</location>
        <topology evidence="1">Multi-pass membrane protein</topology>
    </subcellularLocation>
</comment>
<dbReference type="GO" id="GO:0005388">
    <property type="term" value="F:P-type calcium transporter activity"/>
    <property type="evidence" value="ECO:0007669"/>
    <property type="project" value="TreeGrafter"/>
</dbReference>
<evidence type="ECO:0000256" key="1">
    <source>
        <dbReference type="ARBA" id="ARBA00004127"/>
    </source>
</evidence>
<evidence type="ECO:0000256" key="2">
    <source>
        <dbReference type="ARBA" id="ARBA00022723"/>
    </source>
</evidence>
<evidence type="ECO:0000259" key="4">
    <source>
        <dbReference type="Pfam" id="PF00689"/>
    </source>
</evidence>
<dbReference type="EMBL" id="PGCJ01001080">
    <property type="protein sequence ID" value="PLW09974.1"/>
    <property type="molecule type" value="Genomic_DNA"/>
</dbReference>
<evidence type="ECO:0000313" key="5">
    <source>
        <dbReference type="EMBL" id="PLW09974.1"/>
    </source>
</evidence>